<dbReference type="GO" id="GO:0003677">
    <property type="term" value="F:DNA binding"/>
    <property type="evidence" value="ECO:0007669"/>
    <property type="project" value="UniProtKB-KW"/>
</dbReference>
<comment type="similarity">
    <text evidence="1 6">Belongs to the sigma-70 factor family. ECF subfamily.</text>
</comment>
<gene>
    <name evidence="10" type="ORF">A5N15_11195</name>
    <name evidence="9" type="ORF">AN277_0209290</name>
</gene>
<dbReference type="InterPro" id="IPR013325">
    <property type="entry name" value="RNA_pol_sigma_r2"/>
</dbReference>
<dbReference type="InterPro" id="IPR014284">
    <property type="entry name" value="RNA_pol_sigma-70_dom"/>
</dbReference>
<dbReference type="Proteomes" id="UP000092021">
    <property type="component" value="Unassembled WGS sequence"/>
</dbReference>
<evidence type="ECO:0000256" key="6">
    <source>
        <dbReference type="RuleBase" id="RU000716"/>
    </source>
</evidence>
<dbReference type="Proteomes" id="UP000053171">
    <property type="component" value="Unassembled WGS sequence"/>
</dbReference>
<dbReference type="EMBL" id="LWGZ01001004">
    <property type="protein sequence ID" value="OAX54304.1"/>
    <property type="molecule type" value="Genomic_DNA"/>
</dbReference>
<evidence type="ECO:0000256" key="3">
    <source>
        <dbReference type="ARBA" id="ARBA00023082"/>
    </source>
</evidence>
<reference evidence="9 11" key="3">
    <citation type="submission" date="2016-06" db="EMBL/GenBank/DDBJ databases">
        <title>Identification of putative biosynthetic pathways for the production of bioactive secondary metabolites by the marine actinomycete Kocuria kristinae RUTW2-3.</title>
        <authorList>
            <person name="Waterworth S.C."/>
            <person name="Walmsley T.A."/>
            <person name="Matongo T."/>
            <person name="Davies-Coleman M.T."/>
            <person name="Dorrington R.A."/>
        </authorList>
    </citation>
    <scope>NUCLEOTIDE SEQUENCE [LARGE SCALE GENOMIC DNA]</scope>
    <source>
        <strain evidence="11">RuSp02-3</strain>
        <strain evidence="9">RUTW2-3</strain>
        <strain evidence="10 12">RUTW4-5</strain>
    </source>
</reference>
<organism evidence="9 11">
    <name type="scientific">Rothia kristinae</name>
    <dbReference type="NCBI Taxonomy" id="37923"/>
    <lineage>
        <taxon>Bacteria</taxon>
        <taxon>Bacillati</taxon>
        <taxon>Actinomycetota</taxon>
        <taxon>Actinomycetes</taxon>
        <taxon>Micrococcales</taxon>
        <taxon>Micrococcaceae</taxon>
        <taxon>Rothia</taxon>
    </lineage>
</organism>
<dbReference type="PANTHER" id="PTHR43133:SF8">
    <property type="entry name" value="RNA POLYMERASE SIGMA FACTOR HI_1459-RELATED"/>
    <property type="match status" value="1"/>
</dbReference>
<protein>
    <recommendedName>
        <fullName evidence="6">RNA polymerase sigma factor</fullName>
    </recommendedName>
</protein>
<keyword evidence="2 6" id="KW-0805">Transcription regulation</keyword>
<evidence type="ECO:0000313" key="12">
    <source>
        <dbReference type="Proteomes" id="UP000092021"/>
    </source>
</evidence>
<dbReference type="InterPro" id="IPR013324">
    <property type="entry name" value="RNA_pol_sigma_r3/r4-like"/>
</dbReference>
<dbReference type="InterPro" id="IPR007627">
    <property type="entry name" value="RNA_pol_sigma70_r2"/>
</dbReference>
<dbReference type="PANTHER" id="PTHR43133">
    <property type="entry name" value="RNA POLYMERASE ECF-TYPE SIGMA FACTO"/>
    <property type="match status" value="1"/>
</dbReference>
<dbReference type="InterPro" id="IPR013249">
    <property type="entry name" value="RNA_pol_sigma70_r4_t2"/>
</dbReference>
<dbReference type="Pfam" id="PF08281">
    <property type="entry name" value="Sigma70_r4_2"/>
    <property type="match status" value="1"/>
</dbReference>
<name>A0A199NRY4_9MICC</name>
<dbReference type="Gene3D" id="1.10.10.10">
    <property type="entry name" value="Winged helix-like DNA-binding domain superfamily/Winged helix DNA-binding domain"/>
    <property type="match status" value="1"/>
</dbReference>
<dbReference type="NCBIfam" id="TIGR02937">
    <property type="entry name" value="sigma70-ECF"/>
    <property type="match status" value="1"/>
</dbReference>
<dbReference type="AlphaFoldDB" id="A0A199NRY4"/>
<evidence type="ECO:0000313" key="11">
    <source>
        <dbReference type="Proteomes" id="UP000053171"/>
    </source>
</evidence>
<dbReference type="GO" id="GO:0016987">
    <property type="term" value="F:sigma factor activity"/>
    <property type="evidence" value="ECO:0007669"/>
    <property type="project" value="UniProtKB-KW"/>
</dbReference>
<dbReference type="InterPro" id="IPR000838">
    <property type="entry name" value="RNA_pol_sigma70_ECF_CS"/>
</dbReference>
<dbReference type="InterPro" id="IPR036388">
    <property type="entry name" value="WH-like_DNA-bd_sf"/>
</dbReference>
<dbReference type="GO" id="GO:0006950">
    <property type="term" value="P:response to stress"/>
    <property type="evidence" value="ECO:0007669"/>
    <property type="project" value="UniProtKB-ARBA"/>
</dbReference>
<sequence>MVRHEPAGPDLEDMDLATVVERAQDGDLEAFEPLVIRYETSLFRMAYRMLGDRSEAEDVTQETLIYAWQKLETLREPVTFPTWLLRIGANRCKDTIRSDSRRGTQAVEDETLERIPSAAAGEDPHRRAESRAGMDQLNRLLQTLPEDQRLVWILRELHGFSYNQLAETLGVSETVVRGRLARTRKNLAQGMEAWR</sequence>
<reference evidence="9" key="1">
    <citation type="submission" date="2016-04" db="EMBL/GenBank/DDBJ databases">
        <authorList>
            <person name="Evans L.H."/>
            <person name="Alamgir A."/>
            <person name="Owens N."/>
            <person name="Weber N.D."/>
            <person name="Virtaneva K."/>
            <person name="Barbian K."/>
            <person name="Babar A."/>
            <person name="Rosenke K."/>
        </authorList>
    </citation>
    <scope>NUCLEOTIDE SEQUENCE [LARGE SCALE GENOMIC DNA]</scope>
    <source>
        <strain evidence="9">RUTW2-3</strain>
    </source>
</reference>
<evidence type="ECO:0000256" key="1">
    <source>
        <dbReference type="ARBA" id="ARBA00010641"/>
    </source>
</evidence>
<dbReference type="InterPro" id="IPR039425">
    <property type="entry name" value="RNA_pol_sigma-70-like"/>
</dbReference>
<evidence type="ECO:0000256" key="5">
    <source>
        <dbReference type="ARBA" id="ARBA00023163"/>
    </source>
</evidence>
<dbReference type="Pfam" id="PF04542">
    <property type="entry name" value="Sigma70_r2"/>
    <property type="match status" value="1"/>
</dbReference>
<evidence type="ECO:0000313" key="9">
    <source>
        <dbReference type="EMBL" id="OAX51358.1"/>
    </source>
</evidence>
<dbReference type="EMBL" id="LJBJ02000022">
    <property type="protein sequence ID" value="OAX51358.1"/>
    <property type="molecule type" value="Genomic_DNA"/>
</dbReference>
<keyword evidence="4 6" id="KW-0238">DNA-binding</keyword>
<evidence type="ECO:0000313" key="10">
    <source>
        <dbReference type="EMBL" id="OAX54304.1"/>
    </source>
</evidence>
<keyword evidence="11" id="KW-1185">Reference proteome</keyword>
<evidence type="ECO:0000259" key="7">
    <source>
        <dbReference type="Pfam" id="PF04542"/>
    </source>
</evidence>
<dbReference type="Gene3D" id="1.10.1740.10">
    <property type="match status" value="1"/>
</dbReference>
<dbReference type="CDD" id="cd06171">
    <property type="entry name" value="Sigma70_r4"/>
    <property type="match status" value="1"/>
</dbReference>
<evidence type="ECO:0000256" key="4">
    <source>
        <dbReference type="ARBA" id="ARBA00023125"/>
    </source>
</evidence>
<reference evidence="11" key="2">
    <citation type="submission" date="2016-04" db="EMBL/GenBank/DDBJ databases">
        <authorList>
            <person name="Waterworth S."/>
            <person name="Matcher G."/>
        </authorList>
    </citation>
    <scope>NUCLEOTIDE SEQUENCE [LARGE SCALE GENOMIC DNA]</scope>
    <source>
        <strain evidence="11">RuSp02-3</strain>
    </source>
</reference>
<feature type="domain" description="RNA polymerase sigma-70 region 2" evidence="7">
    <location>
        <begin position="34"/>
        <end position="102"/>
    </location>
</feature>
<evidence type="ECO:0000259" key="8">
    <source>
        <dbReference type="Pfam" id="PF08281"/>
    </source>
</evidence>
<evidence type="ECO:0000256" key="2">
    <source>
        <dbReference type="ARBA" id="ARBA00023015"/>
    </source>
</evidence>
<proteinExistence type="inferred from homology"/>
<keyword evidence="5 6" id="KW-0804">Transcription</keyword>
<dbReference type="GO" id="GO:0006352">
    <property type="term" value="P:DNA-templated transcription initiation"/>
    <property type="evidence" value="ECO:0007669"/>
    <property type="project" value="InterPro"/>
</dbReference>
<comment type="caution">
    <text evidence="9">The sequence shown here is derived from an EMBL/GenBank/DDBJ whole genome shotgun (WGS) entry which is preliminary data.</text>
</comment>
<accession>A0A199NRY4</accession>
<keyword evidence="3 6" id="KW-0731">Sigma factor</keyword>
<dbReference type="SUPFAM" id="SSF88946">
    <property type="entry name" value="Sigma2 domain of RNA polymerase sigma factors"/>
    <property type="match status" value="1"/>
</dbReference>
<feature type="domain" description="RNA polymerase sigma factor 70 region 4 type 2" evidence="8">
    <location>
        <begin position="135"/>
        <end position="187"/>
    </location>
</feature>
<dbReference type="SUPFAM" id="SSF88659">
    <property type="entry name" value="Sigma3 and sigma4 domains of RNA polymerase sigma factors"/>
    <property type="match status" value="1"/>
</dbReference>
<dbReference type="PROSITE" id="PS01063">
    <property type="entry name" value="SIGMA70_ECF"/>
    <property type="match status" value="1"/>
</dbReference>